<reference evidence="4" key="1">
    <citation type="journal article" date="2012" name="Science">
        <title>The Paleozoic origin of enzymatic lignin decomposition reconstructed from 31 fungal genomes.</title>
        <authorList>
            <person name="Floudas D."/>
            <person name="Binder M."/>
            <person name="Riley R."/>
            <person name="Barry K."/>
            <person name="Blanchette R.A."/>
            <person name="Henrissat B."/>
            <person name="Martinez A.T."/>
            <person name="Otillar R."/>
            <person name="Spatafora J.W."/>
            <person name="Yadav J.S."/>
            <person name="Aerts A."/>
            <person name="Benoit I."/>
            <person name="Boyd A."/>
            <person name="Carlson A."/>
            <person name="Copeland A."/>
            <person name="Coutinho P.M."/>
            <person name="de Vries R.P."/>
            <person name="Ferreira P."/>
            <person name="Findley K."/>
            <person name="Foster B."/>
            <person name="Gaskell J."/>
            <person name="Glotzer D."/>
            <person name="Gorecki P."/>
            <person name="Heitman J."/>
            <person name="Hesse C."/>
            <person name="Hori C."/>
            <person name="Igarashi K."/>
            <person name="Jurgens J.A."/>
            <person name="Kallen N."/>
            <person name="Kersten P."/>
            <person name="Kohler A."/>
            <person name="Kuees U."/>
            <person name="Kumar T.K.A."/>
            <person name="Kuo A."/>
            <person name="LaButti K."/>
            <person name="Larrondo L.F."/>
            <person name="Lindquist E."/>
            <person name="Ling A."/>
            <person name="Lombard V."/>
            <person name="Lucas S."/>
            <person name="Lundell T."/>
            <person name="Martin R."/>
            <person name="McLaughlin D.J."/>
            <person name="Morgenstern I."/>
            <person name="Morin E."/>
            <person name="Murat C."/>
            <person name="Nagy L.G."/>
            <person name="Nolan M."/>
            <person name="Ohm R.A."/>
            <person name="Patyshakuliyeva A."/>
            <person name="Rokas A."/>
            <person name="Ruiz-Duenas F.J."/>
            <person name="Sabat G."/>
            <person name="Salamov A."/>
            <person name="Samejima M."/>
            <person name="Schmutz J."/>
            <person name="Slot J.C."/>
            <person name="St John F."/>
            <person name="Stenlid J."/>
            <person name="Sun H."/>
            <person name="Sun S."/>
            <person name="Syed K."/>
            <person name="Tsang A."/>
            <person name="Wiebenga A."/>
            <person name="Young D."/>
            <person name="Pisabarro A."/>
            <person name="Eastwood D.C."/>
            <person name="Martin F."/>
            <person name="Cullen D."/>
            <person name="Grigoriev I.V."/>
            <person name="Hibbett D.S."/>
        </authorList>
    </citation>
    <scope>NUCLEOTIDE SEQUENCE [LARGE SCALE GENOMIC DNA]</scope>
    <source>
        <strain evidence="4">HHB-11173 SS5</strain>
    </source>
</reference>
<gene>
    <name evidence="3" type="ORF">PUNSTDRAFT_47710</name>
</gene>
<feature type="domain" description="MAGE" evidence="2">
    <location>
        <begin position="23"/>
        <end position="83"/>
    </location>
</feature>
<dbReference type="InterPro" id="IPR041898">
    <property type="entry name" value="MAGE_WH1"/>
</dbReference>
<feature type="region of interest" description="Disordered" evidence="1">
    <location>
        <begin position="1"/>
        <end position="22"/>
    </location>
</feature>
<dbReference type="OMA" id="VWEWRWG"/>
<dbReference type="SMART" id="SM01373">
    <property type="entry name" value="MAGE"/>
    <property type="match status" value="1"/>
</dbReference>
<dbReference type="PANTHER" id="PTHR11736:SF14">
    <property type="entry name" value="NSE3 HOMOLOG, SMC5-SMC6 COMPLEX COMPONENT"/>
    <property type="match status" value="1"/>
</dbReference>
<evidence type="ECO:0000259" key="2">
    <source>
        <dbReference type="PROSITE" id="PS50838"/>
    </source>
</evidence>
<dbReference type="Gene3D" id="1.10.10.1210">
    <property type="entry name" value="MAGE homology domain, winged helix WH2 motif"/>
    <property type="match status" value="1"/>
</dbReference>
<dbReference type="eggNOG" id="KOG4562">
    <property type="taxonomic scope" value="Eukaryota"/>
</dbReference>
<dbReference type="InterPro" id="IPR037445">
    <property type="entry name" value="MAGE"/>
</dbReference>
<feature type="region of interest" description="Disordered" evidence="1">
    <location>
        <begin position="244"/>
        <end position="283"/>
    </location>
</feature>
<sequence length="348" mass="38335">MDDDVAPNGTQDDAEDDLDADLGGGNANDLVRLALFSEQKRIPLRRDDINKRVLGSRSRTFNAVFHLAQSKLQNIFGMEMVELRSRAAANADGEEGEGNDVQATGVRKRGAATGSKTYILRSTLHPTIIEHASIADEKIIEEEIAALPDDDDEDDDDIVPRNNGSVIAWNSSDQLGAVGVLYVVLALILVNGRIMNDMDLRTQLKRLRLSSNNNDRIELTATSTHHDLPVDDFLRQCVRQGYLDKQKTGDAKSQGGKRGRPSQQQEDGSATYEWRWGPRAQSEVGERGIGQFVAAFMVERTRDGDEDEEQDEGAATQGRRKETQAKNKIEAVYKGIERAAGGTLSDVK</sequence>
<dbReference type="Pfam" id="PF01454">
    <property type="entry name" value="MAGE"/>
    <property type="match status" value="1"/>
</dbReference>
<dbReference type="InterPro" id="IPR002190">
    <property type="entry name" value="MHD_dom"/>
</dbReference>
<accession>R7S4M7</accession>
<dbReference type="KEGG" id="psq:PUNSTDRAFT_47710"/>
<evidence type="ECO:0000256" key="1">
    <source>
        <dbReference type="SAM" id="MobiDB-lite"/>
    </source>
</evidence>
<dbReference type="PROSITE" id="PS50838">
    <property type="entry name" value="MAGE"/>
    <property type="match status" value="1"/>
</dbReference>
<dbReference type="GO" id="GO:0005634">
    <property type="term" value="C:nucleus"/>
    <property type="evidence" value="ECO:0007669"/>
    <property type="project" value="TreeGrafter"/>
</dbReference>
<organism evidence="3 4">
    <name type="scientific">Punctularia strigosozonata (strain HHB-11173)</name>
    <name type="common">White-rot fungus</name>
    <dbReference type="NCBI Taxonomy" id="741275"/>
    <lineage>
        <taxon>Eukaryota</taxon>
        <taxon>Fungi</taxon>
        <taxon>Dikarya</taxon>
        <taxon>Basidiomycota</taxon>
        <taxon>Agaricomycotina</taxon>
        <taxon>Agaricomycetes</taxon>
        <taxon>Corticiales</taxon>
        <taxon>Punctulariaceae</taxon>
        <taxon>Punctularia</taxon>
    </lineage>
</organism>
<evidence type="ECO:0000313" key="4">
    <source>
        <dbReference type="Proteomes" id="UP000054196"/>
    </source>
</evidence>
<feature type="region of interest" description="Disordered" evidence="1">
    <location>
        <begin position="295"/>
        <end position="327"/>
    </location>
</feature>
<dbReference type="RefSeq" id="XP_007388672.1">
    <property type="nucleotide sequence ID" value="XM_007388610.1"/>
</dbReference>
<dbReference type="Proteomes" id="UP000054196">
    <property type="component" value="Unassembled WGS sequence"/>
</dbReference>
<dbReference type="HOGENOM" id="CLU_027982_0_1_1"/>
<dbReference type="OrthoDB" id="205198at2759"/>
<name>R7S4M7_PUNST</name>
<proteinExistence type="predicted"/>
<dbReference type="Gene3D" id="1.10.10.1200">
    <property type="entry name" value="MAGE homology domain, winged helix WH1 motif"/>
    <property type="match status" value="1"/>
</dbReference>
<dbReference type="EMBL" id="JH687556">
    <property type="protein sequence ID" value="EIN04201.1"/>
    <property type="molecule type" value="Genomic_DNA"/>
</dbReference>
<protein>
    <submittedName>
        <fullName evidence="3">MAGE-domain-containing protein</fullName>
    </submittedName>
</protein>
<dbReference type="AlphaFoldDB" id="R7S4M7"/>
<dbReference type="GO" id="GO:0006281">
    <property type="term" value="P:DNA repair"/>
    <property type="evidence" value="ECO:0007669"/>
    <property type="project" value="TreeGrafter"/>
</dbReference>
<dbReference type="GeneID" id="18882911"/>
<evidence type="ECO:0000313" key="3">
    <source>
        <dbReference type="EMBL" id="EIN04201.1"/>
    </source>
</evidence>
<keyword evidence="4" id="KW-1185">Reference proteome</keyword>
<dbReference type="PANTHER" id="PTHR11736">
    <property type="entry name" value="MELANOMA-ASSOCIATED ANTIGEN MAGE ANTIGEN"/>
    <property type="match status" value="1"/>
</dbReference>
<dbReference type="InterPro" id="IPR041899">
    <property type="entry name" value="MAGE_WH2"/>
</dbReference>